<name>A0A2W4XRZ6_9CYAN</name>
<keyword evidence="2" id="KW-0472">Membrane</keyword>
<feature type="transmembrane region" description="Helical" evidence="2">
    <location>
        <begin position="30"/>
        <end position="50"/>
    </location>
</feature>
<dbReference type="Pfam" id="PF09988">
    <property type="entry name" value="DUF2227"/>
    <property type="match status" value="1"/>
</dbReference>
<evidence type="ECO:0000256" key="1">
    <source>
        <dbReference type="SAM" id="MobiDB-lite"/>
    </source>
</evidence>
<dbReference type="AlphaFoldDB" id="A0A2W4XRZ6"/>
<organism evidence="3 4">
    <name type="scientific">Phormidesmis priestleyi</name>
    <dbReference type="NCBI Taxonomy" id="268141"/>
    <lineage>
        <taxon>Bacteria</taxon>
        <taxon>Bacillati</taxon>
        <taxon>Cyanobacteriota</taxon>
        <taxon>Cyanophyceae</taxon>
        <taxon>Leptolyngbyales</taxon>
        <taxon>Leptolyngbyaceae</taxon>
        <taxon>Phormidesmis</taxon>
    </lineage>
</organism>
<dbReference type="InterPro" id="IPR019250">
    <property type="entry name" value="DUF2227_metal-bd"/>
</dbReference>
<reference evidence="3 4" key="2">
    <citation type="submission" date="2018-06" db="EMBL/GenBank/DDBJ databases">
        <title>Metagenomic assembly of (sub)arctic Cyanobacteria and their associated microbiome from non-axenic cultures.</title>
        <authorList>
            <person name="Baurain D."/>
        </authorList>
    </citation>
    <scope>NUCLEOTIDE SEQUENCE [LARGE SCALE GENOMIC DNA]</scope>
    <source>
        <strain evidence="3">ULC027bin1</strain>
    </source>
</reference>
<sequence>MPSGRTHDRITLWGLPPVIGVTFILTRSPAITAIVSIAYLIGGFMLGPDLDIHSIQYKRWGPIRWIWLPYQKALSHRSKLSHGPIIGTVVRVIYLALWIALLATLMAGILNALWDAQITWLSLSQTFRYLLRHYLTQWIAILIGLEVGAMSHSISDAIGSYWVSKRKRAKKHPKRKQSGKKKPRF</sequence>
<proteinExistence type="predicted"/>
<dbReference type="PANTHER" id="PTHR39085">
    <property type="entry name" value="SLL0924 PROTEIN"/>
    <property type="match status" value="1"/>
</dbReference>
<feature type="transmembrane region" description="Helical" evidence="2">
    <location>
        <begin position="134"/>
        <end position="163"/>
    </location>
</feature>
<dbReference type="Proteomes" id="UP000249794">
    <property type="component" value="Unassembled WGS sequence"/>
</dbReference>
<keyword evidence="2" id="KW-0812">Transmembrane</keyword>
<evidence type="ECO:0000313" key="4">
    <source>
        <dbReference type="Proteomes" id="UP000249794"/>
    </source>
</evidence>
<accession>A0A2W4XRZ6</accession>
<gene>
    <name evidence="3" type="ORF">DCF15_07525</name>
</gene>
<reference evidence="4" key="1">
    <citation type="submission" date="2018-04" db="EMBL/GenBank/DDBJ databases">
        <authorList>
            <person name="Cornet L."/>
        </authorList>
    </citation>
    <scope>NUCLEOTIDE SEQUENCE [LARGE SCALE GENOMIC DNA]</scope>
</reference>
<keyword evidence="2" id="KW-1133">Transmembrane helix</keyword>
<comment type="caution">
    <text evidence="3">The sequence shown here is derived from an EMBL/GenBank/DDBJ whole genome shotgun (WGS) entry which is preliminary data.</text>
</comment>
<dbReference type="EMBL" id="QBMP01000056">
    <property type="protein sequence ID" value="PZO57179.1"/>
    <property type="molecule type" value="Genomic_DNA"/>
</dbReference>
<feature type="transmembrane region" description="Helical" evidence="2">
    <location>
        <begin position="92"/>
        <end position="114"/>
    </location>
</feature>
<feature type="region of interest" description="Disordered" evidence="1">
    <location>
        <begin position="166"/>
        <end position="185"/>
    </location>
</feature>
<protein>
    <submittedName>
        <fullName evidence="3">Metal-binding protein</fullName>
    </submittedName>
</protein>
<evidence type="ECO:0000313" key="3">
    <source>
        <dbReference type="EMBL" id="PZO57179.1"/>
    </source>
</evidence>
<evidence type="ECO:0000256" key="2">
    <source>
        <dbReference type="SAM" id="Phobius"/>
    </source>
</evidence>
<dbReference type="PANTHER" id="PTHR39085:SF1">
    <property type="entry name" value="SLL0924 PROTEIN"/>
    <property type="match status" value="1"/>
</dbReference>